<feature type="domain" description="Signal transduction histidine kinase subgroup 3 dimerisation and phosphoacceptor" evidence="10">
    <location>
        <begin position="194"/>
        <end position="256"/>
    </location>
</feature>
<dbReference type="Proteomes" id="UP000237061">
    <property type="component" value="Unassembled WGS sequence"/>
</dbReference>
<keyword evidence="4" id="KW-0808">Transferase</keyword>
<dbReference type="EC" id="2.7.13.3" evidence="2"/>
<dbReference type="GO" id="GO:0046983">
    <property type="term" value="F:protein dimerization activity"/>
    <property type="evidence" value="ECO:0007669"/>
    <property type="project" value="InterPro"/>
</dbReference>
<name>A0A2S3ZXG5_ARTGL</name>
<keyword evidence="3" id="KW-0597">Phosphoprotein</keyword>
<sequence length="406" mass="43670">MRVRTGRAWQGIVHGGLFKIGISPLPFWASFLLALFVTVSAFDDLRLFFLSDSPGDFPLLGLAGTVAYWVLWISLAFRPQLTPFAFLALLASMYPQVQPGGALLLAFGALAVAAYRVSVRGLAIIVGGFIVWQFAWTLGVSLLGPANLWAYLPATLLLVAPGLAVKLLREKSIQTEQAQRAAKETAAKAALEQRTELARELHDVVTHGLTMIAVQANLGKISSDSDSQHHALTEIGVMARSSLDDLRRLLQTMRADDAPAMAGAETSVSLSSATIDLAKSVAESQKQLNSLGFPTRVTTSGELDRIPNGLRSTVLRILQESATNVVKHTGGSSECDISVDVQDDVIELLVRNRMTPGKPRLPISGTGLIGLRERASRLGGTLDAGPVNGWWSVRTVLPIKGRQLLH</sequence>
<dbReference type="InterPro" id="IPR036890">
    <property type="entry name" value="HATPase_C_sf"/>
</dbReference>
<evidence type="ECO:0000259" key="10">
    <source>
        <dbReference type="Pfam" id="PF07730"/>
    </source>
</evidence>
<keyword evidence="7" id="KW-0067">ATP-binding</keyword>
<evidence type="ECO:0000256" key="3">
    <source>
        <dbReference type="ARBA" id="ARBA00022553"/>
    </source>
</evidence>
<dbReference type="SUPFAM" id="SSF55874">
    <property type="entry name" value="ATPase domain of HSP90 chaperone/DNA topoisomerase II/histidine kinase"/>
    <property type="match status" value="1"/>
</dbReference>
<gene>
    <name evidence="11" type="ORF">CVS27_08120</name>
</gene>
<keyword evidence="9" id="KW-1133">Transmembrane helix</keyword>
<keyword evidence="12" id="KW-1185">Reference proteome</keyword>
<keyword evidence="5" id="KW-0547">Nucleotide-binding</keyword>
<dbReference type="RefSeq" id="WP_103465228.1">
    <property type="nucleotide sequence ID" value="NZ_PPXB01000005.1"/>
</dbReference>
<dbReference type="GO" id="GO:0005524">
    <property type="term" value="F:ATP binding"/>
    <property type="evidence" value="ECO:0007669"/>
    <property type="project" value="UniProtKB-KW"/>
</dbReference>
<accession>A0A2S3ZXG5</accession>
<dbReference type="Pfam" id="PF07730">
    <property type="entry name" value="HisKA_3"/>
    <property type="match status" value="1"/>
</dbReference>
<comment type="caution">
    <text evidence="11">The sequence shown here is derived from an EMBL/GenBank/DDBJ whole genome shotgun (WGS) entry which is preliminary data.</text>
</comment>
<evidence type="ECO:0000256" key="1">
    <source>
        <dbReference type="ARBA" id="ARBA00000085"/>
    </source>
</evidence>
<dbReference type="Gene3D" id="1.20.5.1930">
    <property type="match status" value="1"/>
</dbReference>
<feature type="transmembrane region" description="Helical" evidence="9">
    <location>
        <begin position="148"/>
        <end position="168"/>
    </location>
</feature>
<evidence type="ECO:0000313" key="11">
    <source>
        <dbReference type="EMBL" id="POH73873.1"/>
    </source>
</evidence>
<reference evidence="11 12" key="1">
    <citation type="submission" date="2018-01" db="EMBL/GenBank/DDBJ databases">
        <title>Arthrobacter sp. nov., from glaciers in China.</title>
        <authorList>
            <person name="Liu Q."/>
            <person name="Xin Y.-H."/>
        </authorList>
    </citation>
    <scope>NUCLEOTIDE SEQUENCE [LARGE SCALE GENOMIC DNA]</scope>
    <source>
        <strain evidence="11 12">HLT2-12-2</strain>
    </source>
</reference>
<comment type="catalytic activity">
    <reaction evidence="1">
        <text>ATP + protein L-histidine = ADP + protein N-phospho-L-histidine.</text>
        <dbReference type="EC" id="2.7.13.3"/>
    </reaction>
</comment>
<dbReference type="GO" id="GO:0016020">
    <property type="term" value="C:membrane"/>
    <property type="evidence" value="ECO:0007669"/>
    <property type="project" value="InterPro"/>
</dbReference>
<dbReference type="OrthoDB" id="3253720at2"/>
<evidence type="ECO:0000256" key="7">
    <source>
        <dbReference type="ARBA" id="ARBA00022840"/>
    </source>
</evidence>
<evidence type="ECO:0000256" key="9">
    <source>
        <dbReference type="SAM" id="Phobius"/>
    </source>
</evidence>
<feature type="transmembrane region" description="Helical" evidence="9">
    <location>
        <begin position="122"/>
        <end position="142"/>
    </location>
</feature>
<proteinExistence type="predicted"/>
<organism evidence="11 12">
    <name type="scientific">Arthrobacter glacialis</name>
    <dbReference type="NCBI Taxonomy" id="1664"/>
    <lineage>
        <taxon>Bacteria</taxon>
        <taxon>Bacillati</taxon>
        <taxon>Actinomycetota</taxon>
        <taxon>Actinomycetes</taxon>
        <taxon>Micrococcales</taxon>
        <taxon>Micrococcaceae</taxon>
        <taxon>Arthrobacter</taxon>
    </lineage>
</organism>
<keyword evidence="9" id="KW-0472">Membrane</keyword>
<keyword evidence="9" id="KW-0812">Transmembrane</keyword>
<feature type="transmembrane region" description="Helical" evidence="9">
    <location>
        <begin position="25"/>
        <end position="45"/>
    </location>
</feature>
<evidence type="ECO:0000256" key="5">
    <source>
        <dbReference type="ARBA" id="ARBA00022741"/>
    </source>
</evidence>
<dbReference type="GO" id="GO:0000155">
    <property type="term" value="F:phosphorelay sensor kinase activity"/>
    <property type="evidence" value="ECO:0007669"/>
    <property type="project" value="InterPro"/>
</dbReference>
<dbReference type="Gene3D" id="3.30.565.10">
    <property type="entry name" value="Histidine kinase-like ATPase, C-terminal domain"/>
    <property type="match status" value="1"/>
</dbReference>
<protein>
    <recommendedName>
        <fullName evidence="2">histidine kinase</fullName>
        <ecNumber evidence="2">2.7.13.3</ecNumber>
    </recommendedName>
</protein>
<evidence type="ECO:0000313" key="12">
    <source>
        <dbReference type="Proteomes" id="UP000237061"/>
    </source>
</evidence>
<dbReference type="AlphaFoldDB" id="A0A2S3ZXG5"/>
<dbReference type="InterPro" id="IPR011712">
    <property type="entry name" value="Sig_transdc_His_kin_sub3_dim/P"/>
</dbReference>
<feature type="transmembrane region" description="Helical" evidence="9">
    <location>
        <begin position="57"/>
        <end position="77"/>
    </location>
</feature>
<dbReference type="EMBL" id="PPXC01000005">
    <property type="protein sequence ID" value="POH73873.1"/>
    <property type="molecule type" value="Genomic_DNA"/>
</dbReference>
<evidence type="ECO:0000256" key="6">
    <source>
        <dbReference type="ARBA" id="ARBA00022777"/>
    </source>
</evidence>
<keyword evidence="6" id="KW-0418">Kinase</keyword>
<dbReference type="CDD" id="cd16917">
    <property type="entry name" value="HATPase_UhpB-NarQ-NarX-like"/>
    <property type="match status" value="1"/>
</dbReference>
<dbReference type="PANTHER" id="PTHR24421:SF10">
    <property type="entry name" value="NITRATE_NITRITE SENSOR PROTEIN NARQ"/>
    <property type="match status" value="1"/>
</dbReference>
<dbReference type="InterPro" id="IPR050482">
    <property type="entry name" value="Sensor_HK_TwoCompSys"/>
</dbReference>
<evidence type="ECO:0000256" key="2">
    <source>
        <dbReference type="ARBA" id="ARBA00012438"/>
    </source>
</evidence>
<dbReference type="PANTHER" id="PTHR24421">
    <property type="entry name" value="NITRATE/NITRITE SENSOR PROTEIN NARX-RELATED"/>
    <property type="match status" value="1"/>
</dbReference>
<evidence type="ECO:0000256" key="8">
    <source>
        <dbReference type="ARBA" id="ARBA00023012"/>
    </source>
</evidence>
<evidence type="ECO:0000256" key="4">
    <source>
        <dbReference type="ARBA" id="ARBA00022679"/>
    </source>
</evidence>
<keyword evidence="8" id="KW-0902">Two-component regulatory system</keyword>